<name>A0ABP3YYP4_9PSEU</name>
<protein>
    <submittedName>
        <fullName evidence="1">Uncharacterized protein</fullName>
    </submittedName>
</protein>
<evidence type="ECO:0000313" key="1">
    <source>
        <dbReference type="EMBL" id="GAA0910259.1"/>
    </source>
</evidence>
<dbReference type="Proteomes" id="UP001499967">
    <property type="component" value="Unassembled WGS sequence"/>
</dbReference>
<proteinExistence type="predicted"/>
<gene>
    <name evidence="1" type="ORF">GCM10009559_80700</name>
</gene>
<organism evidence="1 2">
    <name type="scientific">Pseudonocardia zijingensis</name>
    <dbReference type="NCBI Taxonomy" id="153376"/>
    <lineage>
        <taxon>Bacteria</taxon>
        <taxon>Bacillati</taxon>
        <taxon>Actinomycetota</taxon>
        <taxon>Actinomycetes</taxon>
        <taxon>Pseudonocardiales</taxon>
        <taxon>Pseudonocardiaceae</taxon>
        <taxon>Pseudonocardia</taxon>
    </lineage>
</organism>
<keyword evidence="2" id="KW-1185">Reference proteome</keyword>
<sequence>MWLISGAGGYRPDLAVNTIGGHSGTVRVETPAVATVTSDGEWSITPE</sequence>
<dbReference type="RefSeq" id="WP_343947203.1">
    <property type="nucleotide sequence ID" value="NZ_BAAAHP010000361.1"/>
</dbReference>
<dbReference type="EMBL" id="BAAAHP010000361">
    <property type="protein sequence ID" value="GAA0910259.1"/>
    <property type="molecule type" value="Genomic_DNA"/>
</dbReference>
<reference evidence="2" key="1">
    <citation type="journal article" date="2019" name="Int. J. Syst. Evol. Microbiol.">
        <title>The Global Catalogue of Microorganisms (GCM) 10K type strain sequencing project: providing services to taxonomists for standard genome sequencing and annotation.</title>
        <authorList>
            <consortium name="The Broad Institute Genomics Platform"/>
            <consortium name="The Broad Institute Genome Sequencing Center for Infectious Disease"/>
            <person name="Wu L."/>
            <person name="Ma J."/>
        </authorList>
    </citation>
    <scope>NUCLEOTIDE SEQUENCE [LARGE SCALE GENOMIC DNA]</scope>
    <source>
        <strain evidence="2">JCM 11117</strain>
    </source>
</reference>
<evidence type="ECO:0000313" key="2">
    <source>
        <dbReference type="Proteomes" id="UP001499967"/>
    </source>
</evidence>
<accession>A0ABP3YYP4</accession>
<comment type="caution">
    <text evidence="1">The sequence shown here is derived from an EMBL/GenBank/DDBJ whole genome shotgun (WGS) entry which is preliminary data.</text>
</comment>